<name>D3F483_CONWI</name>
<dbReference type="GO" id="GO:0005524">
    <property type="term" value="F:ATP binding"/>
    <property type="evidence" value="ECO:0007669"/>
    <property type="project" value="UniProtKB-KW"/>
</dbReference>
<dbReference type="SUPFAM" id="SSF52540">
    <property type="entry name" value="P-loop containing nucleoside triphosphate hydrolases"/>
    <property type="match status" value="2"/>
</dbReference>
<dbReference type="PANTHER" id="PTHR43790">
    <property type="entry name" value="CARBOHYDRATE TRANSPORT ATP-BINDING PROTEIN MG119-RELATED"/>
    <property type="match status" value="1"/>
</dbReference>
<dbReference type="Pfam" id="PF00005">
    <property type="entry name" value="ABC_tran"/>
    <property type="match status" value="2"/>
</dbReference>
<keyword evidence="2" id="KW-0677">Repeat</keyword>
<dbReference type="STRING" id="469383.Cwoe_2029"/>
<dbReference type="HOGENOM" id="CLU_000604_92_3_11"/>
<dbReference type="CDD" id="cd03216">
    <property type="entry name" value="ABC_Carb_Monos_I"/>
    <property type="match status" value="1"/>
</dbReference>
<keyword evidence="4" id="KW-0067">ATP-binding</keyword>
<dbReference type="PROSITE" id="PS00211">
    <property type="entry name" value="ABC_TRANSPORTER_1"/>
    <property type="match status" value="1"/>
</dbReference>
<evidence type="ECO:0000256" key="2">
    <source>
        <dbReference type="ARBA" id="ARBA00022737"/>
    </source>
</evidence>
<dbReference type="InterPro" id="IPR027417">
    <property type="entry name" value="P-loop_NTPase"/>
</dbReference>
<dbReference type="SMART" id="SM00382">
    <property type="entry name" value="AAA"/>
    <property type="match status" value="2"/>
</dbReference>
<dbReference type="CDD" id="cd03215">
    <property type="entry name" value="ABC_Carb_Monos_II"/>
    <property type="match status" value="1"/>
</dbReference>
<gene>
    <name evidence="6" type="ordered locus">Cwoe_2029</name>
</gene>
<dbReference type="Proteomes" id="UP000008229">
    <property type="component" value="Chromosome"/>
</dbReference>
<dbReference type="RefSeq" id="WP_012933506.1">
    <property type="nucleotide sequence ID" value="NC_013739.1"/>
</dbReference>
<dbReference type="PROSITE" id="PS50893">
    <property type="entry name" value="ABC_TRANSPORTER_2"/>
    <property type="match status" value="2"/>
</dbReference>
<protein>
    <submittedName>
        <fullName evidence="6">ABC transporter related protein</fullName>
    </submittedName>
</protein>
<dbReference type="InterPro" id="IPR017871">
    <property type="entry name" value="ABC_transporter-like_CS"/>
</dbReference>
<evidence type="ECO:0000313" key="6">
    <source>
        <dbReference type="EMBL" id="ADB50455.1"/>
    </source>
</evidence>
<evidence type="ECO:0000313" key="7">
    <source>
        <dbReference type="Proteomes" id="UP000008229"/>
    </source>
</evidence>
<dbReference type="Gene3D" id="3.40.50.300">
    <property type="entry name" value="P-loop containing nucleotide triphosphate hydrolases"/>
    <property type="match status" value="2"/>
</dbReference>
<feature type="domain" description="ABC transporter" evidence="5">
    <location>
        <begin position="251"/>
        <end position="492"/>
    </location>
</feature>
<keyword evidence="3" id="KW-0547">Nucleotide-binding</keyword>
<keyword evidence="7" id="KW-1185">Reference proteome</keyword>
<evidence type="ECO:0000256" key="3">
    <source>
        <dbReference type="ARBA" id="ARBA00022741"/>
    </source>
</evidence>
<accession>D3F483</accession>
<dbReference type="EMBL" id="CP001854">
    <property type="protein sequence ID" value="ADB50455.1"/>
    <property type="molecule type" value="Genomic_DNA"/>
</dbReference>
<dbReference type="InterPro" id="IPR003593">
    <property type="entry name" value="AAA+_ATPase"/>
</dbReference>
<evidence type="ECO:0000256" key="1">
    <source>
        <dbReference type="ARBA" id="ARBA00022448"/>
    </source>
</evidence>
<dbReference type="KEGG" id="cwo:Cwoe_2029"/>
<organism evidence="6 7">
    <name type="scientific">Conexibacter woesei (strain DSM 14684 / CCUG 47730 / CIP 108061 / JCM 11494 / NBRC 100937 / ID131577)</name>
    <dbReference type="NCBI Taxonomy" id="469383"/>
    <lineage>
        <taxon>Bacteria</taxon>
        <taxon>Bacillati</taxon>
        <taxon>Actinomycetota</taxon>
        <taxon>Thermoleophilia</taxon>
        <taxon>Solirubrobacterales</taxon>
        <taxon>Conexibacteraceae</taxon>
        <taxon>Conexibacter</taxon>
    </lineage>
</organism>
<reference evidence="7" key="2">
    <citation type="submission" date="2010-01" db="EMBL/GenBank/DDBJ databases">
        <title>The complete genome of Conexibacter woesei DSM 14684.</title>
        <authorList>
            <consortium name="US DOE Joint Genome Institute (JGI-PGF)"/>
            <person name="Lucas S."/>
            <person name="Copeland A."/>
            <person name="Lapidus A."/>
            <person name="Glavina del Rio T."/>
            <person name="Dalin E."/>
            <person name="Tice H."/>
            <person name="Bruce D."/>
            <person name="Goodwin L."/>
            <person name="Pitluck S."/>
            <person name="Kyrpides N."/>
            <person name="Mavromatis K."/>
            <person name="Ivanova N."/>
            <person name="Mikhailova N."/>
            <person name="Chertkov O."/>
            <person name="Brettin T."/>
            <person name="Detter J.C."/>
            <person name="Han C."/>
            <person name="Larimer F."/>
            <person name="Land M."/>
            <person name="Hauser L."/>
            <person name="Markowitz V."/>
            <person name="Cheng J.-F."/>
            <person name="Hugenholtz P."/>
            <person name="Woyke T."/>
            <person name="Wu D."/>
            <person name="Pukall R."/>
            <person name="Steenblock K."/>
            <person name="Schneider S."/>
            <person name="Klenk H.-P."/>
            <person name="Eisen J.A."/>
        </authorList>
    </citation>
    <scope>NUCLEOTIDE SEQUENCE [LARGE SCALE GENOMIC DNA]</scope>
    <source>
        <strain evidence="7">DSM 14684 / CIP 108061 / JCM 11494 / NBRC 100937 / ID131577</strain>
    </source>
</reference>
<dbReference type="AlphaFoldDB" id="D3F483"/>
<evidence type="ECO:0000256" key="4">
    <source>
        <dbReference type="ARBA" id="ARBA00022840"/>
    </source>
</evidence>
<evidence type="ECO:0000259" key="5">
    <source>
        <dbReference type="PROSITE" id="PS50893"/>
    </source>
</evidence>
<feature type="domain" description="ABC transporter" evidence="5">
    <location>
        <begin position="4"/>
        <end position="239"/>
    </location>
</feature>
<dbReference type="InterPro" id="IPR003439">
    <property type="entry name" value="ABC_transporter-like_ATP-bd"/>
</dbReference>
<dbReference type="GO" id="GO:0016887">
    <property type="term" value="F:ATP hydrolysis activity"/>
    <property type="evidence" value="ECO:0007669"/>
    <property type="project" value="InterPro"/>
</dbReference>
<keyword evidence="1" id="KW-0813">Transport</keyword>
<dbReference type="InterPro" id="IPR050107">
    <property type="entry name" value="ABC_carbohydrate_import_ATPase"/>
</dbReference>
<reference evidence="6 7" key="1">
    <citation type="journal article" date="2010" name="Stand. Genomic Sci.">
        <title>Complete genome sequence of Conexibacter woesei type strain (ID131577).</title>
        <authorList>
            <person name="Pukall R."/>
            <person name="Lapidus A."/>
            <person name="Glavina Del Rio T."/>
            <person name="Copeland A."/>
            <person name="Tice H."/>
            <person name="Cheng J.-F."/>
            <person name="Lucas S."/>
            <person name="Chen F."/>
            <person name="Nolan M."/>
            <person name="Bruce D."/>
            <person name="Goodwin L."/>
            <person name="Pitluck S."/>
            <person name="Mavromatis K."/>
            <person name="Ivanova N."/>
            <person name="Ovchinnikova G."/>
            <person name="Pati A."/>
            <person name="Chen A."/>
            <person name="Palaniappan K."/>
            <person name="Land M."/>
            <person name="Hauser L."/>
            <person name="Chang Y.-J."/>
            <person name="Jeffries C.D."/>
            <person name="Chain P."/>
            <person name="Meincke L."/>
            <person name="Sims D."/>
            <person name="Brettin T."/>
            <person name="Detter J.C."/>
            <person name="Rohde M."/>
            <person name="Goeker M."/>
            <person name="Bristow J."/>
            <person name="Eisen J.A."/>
            <person name="Markowitz V."/>
            <person name="Kyrpides N.C."/>
            <person name="Klenk H.-P."/>
            <person name="Hugenholtz P."/>
        </authorList>
    </citation>
    <scope>NUCLEOTIDE SEQUENCE [LARGE SCALE GENOMIC DNA]</scope>
    <source>
        <strain evidence="7">DSM 14684 / CIP 108061 / JCM 11494 / NBRC 100937 / ID131577</strain>
    </source>
</reference>
<dbReference type="OrthoDB" id="3311037at2"/>
<dbReference type="PANTHER" id="PTHR43790:SF9">
    <property type="entry name" value="GALACTOFURANOSE TRANSPORTER ATP-BINDING PROTEIN YTFR"/>
    <property type="match status" value="1"/>
</dbReference>
<dbReference type="eggNOG" id="COG1129">
    <property type="taxonomic scope" value="Bacteria"/>
</dbReference>
<sequence>MSVLRVAGISKAYPGVQALHDVAFAVNAGEVHCLAGENGSGKSTLAKVMYGAVRPDAGTLTIGDEAVVLHSPADALVHGIVPISQELTLAPTLSVAENVMMGRLPRRRGQVDWPEMRRRAAAALGELGVDIPVDRRVDELTIELQQEVEIARALTAEPRVLILDEATSALAEHATDRLLEHIRTLRDRGVAIVLISHRMRELYAVGDRVTVLRDGRFVTTLPLPETSEGIVVNRMVGRDLDDLYGKREIAKRDTRLEVTSLTTPEGIVRDVSFAVRAGEILGIAGVVGSGKIDLALALSGAMAYEGDVRLAGETVRLTSPRRAIELGIRLVPDDRKQFGLLPTRNATENLTVTTLGAVSRAGVLQLGAERRLASRIFGRLQIRGLVTGPVTQLSGGNQQKVILGRCFATSPRVVVLCEPTRGVDVGAKREVYDLIQDLAEQGVAIVMVSSEMPELLSLSDRVVVLNAGRLVAEFSAADVTEERVIAAALADEPTRMSPHEH</sequence>
<proteinExistence type="predicted"/>